<keyword evidence="4" id="KW-0597">Phosphoprotein</keyword>
<dbReference type="SMART" id="SM00421">
    <property type="entry name" value="HTH_LUXR"/>
    <property type="match status" value="1"/>
</dbReference>
<evidence type="ECO:0000313" key="7">
    <source>
        <dbReference type="EMBL" id="CAG9171218.1"/>
    </source>
</evidence>
<reference evidence="7 8" key="1">
    <citation type="submission" date="2021-08" db="EMBL/GenBank/DDBJ databases">
        <authorList>
            <person name="Peeters C."/>
        </authorList>
    </citation>
    <scope>NUCLEOTIDE SEQUENCE [LARGE SCALE GENOMIC DNA]</scope>
    <source>
        <strain evidence="7 8">LMG 32289</strain>
    </source>
</reference>
<dbReference type="InterPro" id="IPR000792">
    <property type="entry name" value="Tscrpt_reg_LuxR_C"/>
</dbReference>
<evidence type="ECO:0000259" key="5">
    <source>
        <dbReference type="PROSITE" id="PS50043"/>
    </source>
</evidence>
<feature type="modified residue" description="4-aspartylphosphate" evidence="4">
    <location>
        <position position="70"/>
    </location>
</feature>
<dbReference type="CDD" id="cd06170">
    <property type="entry name" value="LuxR_C_like"/>
    <property type="match status" value="1"/>
</dbReference>
<name>A0ABM8WUP4_9BURK</name>
<dbReference type="PROSITE" id="PS50043">
    <property type="entry name" value="HTH_LUXR_2"/>
    <property type="match status" value="1"/>
</dbReference>
<dbReference type="Pfam" id="PF00196">
    <property type="entry name" value="GerE"/>
    <property type="match status" value="1"/>
</dbReference>
<gene>
    <name evidence="7" type="primary">todT_3</name>
    <name evidence="7" type="ORF">LMG32289_02281</name>
</gene>
<accession>A0ABM8WUP4</accession>
<dbReference type="Pfam" id="PF00072">
    <property type="entry name" value="Response_reg"/>
    <property type="match status" value="1"/>
</dbReference>
<dbReference type="Gene3D" id="3.40.50.2300">
    <property type="match status" value="1"/>
</dbReference>
<evidence type="ECO:0000256" key="1">
    <source>
        <dbReference type="ARBA" id="ARBA00023015"/>
    </source>
</evidence>
<keyword evidence="3" id="KW-0804">Transcription</keyword>
<protein>
    <submittedName>
        <fullName evidence="7">Response regulator protein TodT</fullName>
    </submittedName>
</protein>
<keyword evidence="2" id="KW-0238">DNA-binding</keyword>
<sequence>MNPSFLLPPRERALPDARVSLVYIVDDDPHMNGALADLLRSVGIASRSFLSAQDFLQYELDDVPACLVLDVRLRGANGLDLQEHLKQHGVELPIIFITAHGDIEMSVRAMKAGAHDFLTKPFRDQVFLDAISGALEVDRCQRATVRCGMDLRTRFATLSEREREVMLLAASGLMNKQIAGRIGISEVTIKIHRSKAMRKMAARTFADLVKMAHELDNAVVRSELAFSVPRAAAMPAARMAG</sequence>
<evidence type="ECO:0000259" key="6">
    <source>
        <dbReference type="PROSITE" id="PS50110"/>
    </source>
</evidence>
<dbReference type="RefSeq" id="WP_223987722.1">
    <property type="nucleotide sequence ID" value="NZ_CAJZAG010000004.1"/>
</dbReference>
<dbReference type="CDD" id="cd17537">
    <property type="entry name" value="REC_FixJ"/>
    <property type="match status" value="1"/>
</dbReference>
<feature type="domain" description="Response regulatory" evidence="6">
    <location>
        <begin position="21"/>
        <end position="135"/>
    </location>
</feature>
<feature type="domain" description="HTH luxR-type" evidence="5">
    <location>
        <begin position="151"/>
        <end position="216"/>
    </location>
</feature>
<dbReference type="PANTHER" id="PTHR44688:SF16">
    <property type="entry name" value="DNA-BINDING TRANSCRIPTIONAL ACTIVATOR DEVR_DOSR"/>
    <property type="match status" value="1"/>
</dbReference>
<dbReference type="SUPFAM" id="SSF52172">
    <property type="entry name" value="CheY-like"/>
    <property type="match status" value="1"/>
</dbReference>
<dbReference type="Proteomes" id="UP000706525">
    <property type="component" value="Unassembled WGS sequence"/>
</dbReference>
<dbReference type="PANTHER" id="PTHR44688">
    <property type="entry name" value="DNA-BINDING TRANSCRIPTIONAL ACTIVATOR DEVR_DOSR"/>
    <property type="match status" value="1"/>
</dbReference>
<dbReference type="PROSITE" id="PS50110">
    <property type="entry name" value="RESPONSE_REGULATORY"/>
    <property type="match status" value="1"/>
</dbReference>
<dbReference type="InterPro" id="IPR011006">
    <property type="entry name" value="CheY-like_superfamily"/>
</dbReference>
<keyword evidence="8" id="KW-1185">Reference proteome</keyword>
<dbReference type="EMBL" id="CAJZAG010000004">
    <property type="protein sequence ID" value="CAG9171218.1"/>
    <property type="molecule type" value="Genomic_DNA"/>
</dbReference>
<comment type="caution">
    <text evidence="7">The sequence shown here is derived from an EMBL/GenBank/DDBJ whole genome shotgun (WGS) entry which is preliminary data.</text>
</comment>
<evidence type="ECO:0000256" key="2">
    <source>
        <dbReference type="ARBA" id="ARBA00023125"/>
    </source>
</evidence>
<proteinExistence type="predicted"/>
<dbReference type="SMART" id="SM00448">
    <property type="entry name" value="REC"/>
    <property type="match status" value="1"/>
</dbReference>
<evidence type="ECO:0000313" key="8">
    <source>
        <dbReference type="Proteomes" id="UP000706525"/>
    </source>
</evidence>
<evidence type="ECO:0000256" key="4">
    <source>
        <dbReference type="PROSITE-ProRule" id="PRU00169"/>
    </source>
</evidence>
<dbReference type="PRINTS" id="PR00038">
    <property type="entry name" value="HTHLUXR"/>
</dbReference>
<organism evidence="7 8">
    <name type="scientific">Cupriavidus pampae</name>
    <dbReference type="NCBI Taxonomy" id="659251"/>
    <lineage>
        <taxon>Bacteria</taxon>
        <taxon>Pseudomonadati</taxon>
        <taxon>Pseudomonadota</taxon>
        <taxon>Betaproteobacteria</taxon>
        <taxon>Burkholderiales</taxon>
        <taxon>Burkholderiaceae</taxon>
        <taxon>Cupriavidus</taxon>
    </lineage>
</organism>
<evidence type="ECO:0000256" key="3">
    <source>
        <dbReference type="ARBA" id="ARBA00023163"/>
    </source>
</evidence>
<dbReference type="InterPro" id="IPR001789">
    <property type="entry name" value="Sig_transdc_resp-reg_receiver"/>
</dbReference>
<dbReference type="InterPro" id="IPR036388">
    <property type="entry name" value="WH-like_DNA-bd_sf"/>
</dbReference>
<keyword evidence="1" id="KW-0805">Transcription regulation</keyword>
<dbReference type="Gene3D" id="1.10.10.10">
    <property type="entry name" value="Winged helix-like DNA-binding domain superfamily/Winged helix DNA-binding domain"/>
    <property type="match status" value="1"/>
</dbReference>